<feature type="compositionally biased region" description="Polar residues" evidence="4">
    <location>
        <begin position="93"/>
        <end position="103"/>
    </location>
</feature>
<dbReference type="Pfam" id="PF13365">
    <property type="entry name" value="Trypsin_2"/>
    <property type="match status" value="1"/>
</dbReference>
<dbReference type="RefSeq" id="WP_167170192.1">
    <property type="nucleotide sequence ID" value="NZ_BAAAOO010000009.1"/>
</dbReference>
<dbReference type="InterPro" id="IPR001478">
    <property type="entry name" value="PDZ"/>
</dbReference>
<dbReference type="Pfam" id="PF17820">
    <property type="entry name" value="PDZ_6"/>
    <property type="match status" value="1"/>
</dbReference>
<dbReference type="Gene3D" id="2.30.42.10">
    <property type="match status" value="1"/>
</dbReference>
<dbReference type="PRINTS" id="PR00834">
    <property type="entry name" value="PROTEASES2C"/>
</dbReference>
<evidence type="ECO:0000313" key="7">
    <source>
        <dbReference type="EMBL" id="NIH58232.1"/>
    </source>
</evidence>
<keyword evidence="5" id="KW-1133">Transmembrane helix</keyword>
<dbReference type="InterPro" id="IPR041489">
    <property type="entry name" value="PDZ_6"/>
</dbReference>
<keyword evidence="2 7" id="KW-0645">Protease</keyword>
<gene>
    <name evidence="7" type="ORF">FB473_002924</name>
</gene>
<evidence type="ECO:0000256" key="1">
    <source>
        <dbReference type="ARBA" id="ARBA00010541"/>
    </source>
</evidence>
<dbReference type="EMBL" id="JAAMOZ010000002">
    <property type="protein sequence ID" value="NIH58232.1"/>
    <property type="molecule type" value="Genomic_DNA"/>
</dbReference>
<dbReference type="SUPFAM" id="SSF50156">
    <property type="entry name" value="PDZ domain-like"/>
    <property type="match status" value="1"/>
</dbReference>
<dbReference type="Proteomes" id="UP000749311">
    <property type="component" value="Unassembled WGS sequence"/>
</dbReference>
<evidence type="ECO:0000256" key="2">
    <source>
        <dbReference type="ARBA" id="ARBA00022670"/>
    </source>
</evidence>
<dbReference type="SMART" id="SM00228">
    <property type="entry name" value="PDZ"/>
    <property type="match status" value="1"/>
</dbReference>
<accession>A0ABX0SIK7</accession>
<organism evidence="7 8">
    <name type="scientific">Brooklawnia cerclae</name>
    <dbReference type="NCBI Taxonomy" id="349934"/>
    <lineage>
        <taxon>Bacteria</taxon>
        <taxon>Bacillati</taxon>
        <taxon>Actinomycetota</taxon>
        <taxon>Actinomycetes</taxon>
        <taxon>Propionibacteriales</taxon>
        <taxon>Propionibacteriaceae</taxon>
        <taxon>Brooklawnia</taxon>
    </lineage>
</organism>
<sequence length="401" mass="40505">MSQQPTGWQAPTQWPAPQGQPWGGEGAGSLQAVHGAGQRTATQPVVPLWREVVAAIIVLALALGAAGAWIVDGATPSNRSTPITRHPLPQVQRPAQNPTSTHQVTVTPDLSVGVVLVWGELTDSESAGSGIVLTDSGLVLTNYHVVADTFALTVEVPTTGDTYDATVVGRNMWADVALLQLAGASGLQPAAIDHDGLAVGDQVTAVGNADGGGVLVGSGGSVTSVDASVTLPSNFGMYGTDTLSGLIRSTAGAIPGYSGGPTFDSDAEVVGMTSAGRTRVSNDMTTFSIPIGSALEIVDDIVAGHETEHTRIGPAAWLGVSLGAADRPAVTYVQPGSPAEVAGLSPGSTITAFGGIAVETANALLRLVESTDPGDRVDLEWTDEAGIAQAAPVVLGTSSTN</sequence>
<feature type="transmembrane region" description="Helical" evidence="5">
    <location>
        <begin position="52"/>
        <end position="71"/>
    </location>
</feature>
<evidence type="ECO:0000313" key="8">
    <source>
        <dbReference type="Proteomes" id="UP000749311"/>
    </source>
</evidence>
<name>A0ABX0SIK7_9ACTN</name>
<dbReference type="InterPro" id="IPR001940">
    <property type="entry name" value="Peptidase_S1C"/>
</dbReference>
<evidence type="ECO:0000256" key="5">
    <source>
        <dbReference type="SAM" id="Phobius"/>
    </source>
</evidence>
<dbReference type="SUPFAM" id="SSF50494">
    <property type="entry name" value="Trypsin-like serine proteases"/>
    <property type="match status" value="1"/>
</dbReference>
<dbReference type="Gene3D" id="2.40.10.10">
    <property type="entry name" value="Trypsin-like serine proteases"/>
    <property type="match status" value="2"/>
</dbReference>
<reference evidence="7 8" key="1">
    <citation type="submission" date="2020-02" db="EMBL/GenBank/DDBJ databases">
        <title>Sequencing the genomes of 1000 actinobacteria strains.</title>
        <authorList>
            <person name="Klenk H.-P."/>
        </authorList>
    </citation>
    <scope>NUCLEOTIDE SEQUENCE [LARGE SCALE GENOMIC DNA]</scope>
    <source>
        <strain evidence="7 8">DSM 19609</strain>
    </source>
</reference>
<feature type="compositionally biased region" description="Polar residues" evidence="4">
    <location>
        <begin position="1"/>
        <end position="12"/>
    </location>
</feature>
<protein>
    <submittedName>
        <fullName evidence="7">S1-C subfamily serine protease</fullName>
    </submittedName>
</protein>
<feature type="region of interest" description="Disordered" evidence="4">
    <location>
        <begin position="1"/>
        <end position="36"/>
    </location>
</feature>
<keyword evidence="3" id="KW-0378">Hydrolase</keyword>
<dbReference type="InterPro" id="IPR051201">
    <property type="entry name" value="Chloro_Bact_Ser_Proteases"/>
</dbReference>
<evidence type="ECO:0000259" key="6">
    <source>
        <dbReference type="PROSITE" id="PS50106"/>
    </source>
</evidence>
<keyword evidence="5" id="KW-0812">Transmembrane</keyword>
<dbReference type="GO" id="GO:0008233">
    <property type="term" value="F:peptidase activity"/>
    <property type="evidence" value="ECO:0007669"/>
    <property type="project" value="UniProtKB-KW"/>
</dbReference>
<comment type="similarity">
    <text evidence="1">Belongs to the peptidase S1C family.</text>
</comment>
<dbReference type="InterPro" id="IPR036034">
    <property type="entry name" value="PDZ_sf"/>
</dbReference>
<keyword evidence="8" id="KW-1185">Reference proteome</keyword>
<evidence type="ECO:0000256" key="3">
    <source>
        <dbReference type="ARBA" id="ARBA00022801"/>
    </source>
</evidence>
<dbReference type="GO" id="GO:0006508">
    <property type="term" value="P:proteolysis"/>
    <property type="evidence" value="ECO:0007669"/>
    <property type="project" value="UniProtKB-KW"/>
</dbReference>
<dbReference type="InterPro" id="IPR009003">
    <property type="entry name" value="Peptidase_S1_PA"/>
</dbReference>
<dbReference type="PROSITE" id="PS50106">
    <property type="entry name" value="PDZ"/>
    <property type="match status" value="1"/>
</dbReference>
<feature type="region of interest" description="Disordered" evidence="4">
    <location>
        <begin position="76"/>
        <end position="103"/>
    </location>
</feature>
<feature type="domain" description="PDZ" evidence="6">
    <location>
        <begin position="313"/>
        <end position="366"/>
    </location>
</feature>
<keyword evidence="5" id="KW-0472">Membrane</keyword>
<dbReference type="PANTHER" id="PTHR43343">
    <property type="entry name" value="PEPTIDASE S12"/>
    <property type="match status" value="1"/>
</dbReference>
<comment type="caution">
    <text evidence="7">The sequence shown here is derived from an EMBL/GenBank/DDBJ whole genome shotgun (WGS) entry which is preliminary data.</text>
</comment>
<proteinExistence type="inferred from homology"/>
<dbReference type="PANTHER" id="PTHR43343:SF3">
    <property type="entry name" value="PROTEASE DO-LIKE 8, CHLOROPLASTIC"/>
    <property type="match status" value="1"/>
</dbReference>
<evidence type="ECO:0000256" key="4">
    <source>
        <dbReference type="SAM" id="MobiDB-lite"/>
    </source>
</evidence>
<dbReference type="InterPro" id="IPR043504">
    <property type="entry name" value="Peptidase_S1_PA_chymotrypsin"/>
</dbReference>